<organism evidence="7 8">
    <name type="scientific">Rotaria sordida</name>
    <dbReference type="NCBI Taxonomy" id="392033"/>
    <lineage>
        <taxon>Eukaryota</taxon>
        <taxon>Metazoa</taxon>
        <taxon>Spiralia</taxon>
        <taxon>Gnathifera</taxon>
        <taxon>Rotifera</taxon>
        <taxon>Eurotatoria</taxon>
        <taxon>Bdelloidea</taxon>
        <taxon>Philodinida</taxon>
        <taxon>Philodinidae</taxon>
        <taxon>Rotaria</taxon>
    </lineage>
</organism>
<evidence type="ECO:0000313" key="7">
    <source>
        <dbReference type="EMBL" id="CAF1394496.1"/>
    </source>
</evidence>
<dbReference type="InterPro" id="IPR011701">
    <property type="entry name" value="MFS"/>
</dbReference>
<dbReference type="Pfam" id="PF07690">
    <property type="entry name" value="MFS_1"/>
    <property type="match status" value="1"/>
</dbReference>
<comment type="subcellular location">
    <subcellularLocation>
        <location evidence="1">Membrane</location>
        <topology evidence="1">Multi-pass membrane protein</topology>
    </subcellularLocation>
</comment>
<evidence type="ECO:0000256" key="6">
    <source>
        <dbReference type="SAM" id="Phobius"/>
    </source>
</evidence>
<protein>
    <recommendedName>
        <fullName evidence="9">Major facilitator superfamily (MFS) profile domain-containing protein</fullName>
    </recommendedName>
</protein>
<accession>A0A815KEC5</accession>
<feature type="transmembrane region" description="Helical" evidence="6">
    <location>
        <begin position="31"/>
        <end position="51"/>
    </location>
</feature>
<proteinExistence type="predicted"/>
<evidence type="ECO:0000313" key="8">
    <source>
        <dbReference type="Proteomes" id="UP000663889"/>
    </source>
</evidence>
<reference evidence="7" key="1">
    <citation type="submission" date="2021-02" db="EMBL/GenBank/DDBJ databases">
        <authorList>
            <person name="Nowell W R."/>
        </authorList>
    </citation>
    <scope>NUCLEOTIDE SEQUENCE</scope>
</reference>
<dbReference type="PANTHER" id="PTHR43791:SF65">
    <property type="entry name" value="MAJOR FACILITATOR SUPERFAMILY (MFS) PROFILE DOMAIN-CONTAINING PROTEIN-RELATED"/>
    <property type="match status" value="1"/>
</dbReference>
<name>A0A815KEC5_9BILA</name>
<feature type="transmembrane region" description="Helical" evidence="6">
    <location>
        <begin position="216"/>
        <end position="236"/>
    </location>
</feature>
<dbReference type="SUPFAM" id="SSF103473">
    <property type="entry name" value="MFS general substrate transporter"/>
    <property type="match status" value="1"/>
</dbReference>
<dbReference type="Proteomes" id="UP000663889">
    <property type="component" value="Unassembled WGS sequence"/>
</dbReference>
<dbReference type="InterPro" id="IPR036259">
    <property type="entry name" value="MFS_trans_sf"/>
</dbReference>
<dbReference type="PANTHER" id="PTHR43791">
    <property type="entry name" value="PERMEASE-RELATED"/>
    <property type="match status" value="1"/>
</dbReference>
<feature type="transmembrane region" description="Helical" evidence="6">
    <location>
        <begin position="176"/>
        <end position="195"/>
    </location>
</feature>
<keyword evidence="3 6" id="KW-0812">Transmembrane</keyword>
<gene>
    <name evidence="7" type="ORF">SEV965_LOCUS31111</name>
</gene>
<sequence>MGLLEGGFVPIAILYMSYWYKTSELPTRLSFLWTGNYATNIVSSFLALGILKLRGHRGWPGWKYLFLIEGALTFCVGVFTLFYLPKSPTQTRSRFRKNGWFTEKEEVILVTRVLRDDPSKGDMSRQKMISPRELLQSLYDYDIWPLYVLNLMQYIPMTPQYTYLTLNLRALGFSTFQTNLLTMPVYVMIIVQLLLTTRIAKWIKGQRTFISMSAQFWSLPFLIAMITLPASTNHWVKYGINVGLLSYPYPQAIFAAWTSENSNSVRTRTVSIAINNIMVNLGSIVGSNIYRKDDAPYYHRGNLVCLIILGVNIVLFLATKIYFVLRNQYHRRRWNAMTLQEQDAYLTANKHLGNKRLDFQFVH</sequence>
<evidence type="ECO:0000256" key="1">
    <source>
        <dbReference type="ARBA" id="ARBA00004141"/>
    </source>
</evidence>
<keyword evidence="4 6" id="KW-1133">Transmembrane helix</keyword>
<dbReference type="Gene3D" id="1.20.1250.20">
    <property type="entry name" value="MFS general substrate transporter like domains"/>
    <property type="match status" value="2"/>
</dbReference>
<keyword evidence="5 6" id="KW-0472">Membrane</keyword>
<evidence type="ECO:0000256" key="5">
    <source>
        <dbReference type="ARBA" id="ARBA00023136"/>
    </source>
</evidence>
<evidence type="ECO:0000256" key="3">
    <source>
        <dbReference type="ARBA" id="ARBA00022692"/>
    </source>
</evidence>
<dbReference type="GO" id="GO:0022857">
    <property type="term" value="F:transmembrane transporter activity"/>
    <property type="evidence" value="ECO:0007669"/>
    <property type="project" value="InterPro"/>
</dbReference>
<dbReference type="AlphaFoldDB" id="A0A815KEC5"/>
<evidence type="ECO:0000256" key="2">
    <source>
        <dbReference type="ARBA" id="ARBA00022448"/>
    </source>
</evidence>
<dbReference type="GO" id="GO:0016020">
    <property type="term" value="C:membrane"/>
    <property type="evidence" value="ECO:0007669"/>
    <property type="project" value="UniProtKB-SubCell"/>
</dbReference>
<keyword evidence="2" id="KW-0813">Transport</keyword>
<evidence type="ECO:0008006" key="9">
    <source>
        <dbReference type="Google" id="ProtNLM"/>
    </source>
</evidence>
<evidence type="ECO:0000256" key="4">
    <source>
        <dbReference type="ARBA" id="ARBA00022989"/>
    </source>
</evidence>
<feature type="transmembrane region" description="Helical" evidence="6">
    <location>
        <begin position="63"/>
        <end position="84"/>
    </location>
</feature>
<dbReference type="EMBL" id="CAJNOU010003509">
    <property type="protein sequence ID" value="CAF1394496.1"/>
    <property type="molecule type" value="Genomic_DNA"/>
</dbReference>
<feature type="transmembrane region" description="Helical" evidence="6">
    <location>
        <begin position="301"/>
        <end position="325"/>
    </location>
</feature>
<comment type="caution">
    <text evidence="7">The sequence shown here is derived from an EMBL/GenBank/DDBJ whole genome shotgun (WGS) entry which is preliminary data.</text>
</comment>